<dbReference type="Proteomes" id="UP000037784">
    <property type="component" value="Unassembled WGS sequence"/>
</dbReference>
<comment type="subcellular location">
    <subcellularLocation>
        <location evidence="2">Cell membrane</location>
    </subcellularLocation>
    <subcellularLocation>
        <location evidence="1">Membrane</location>
        <topology evidence="1">Single-pass membrane protein</topology>
    </subcellularLocation>
</comment>
<evidence type="ECO:0000313" key="15">
    <source>
        <dbReference type="Proteomes" id="UP000050502"/>
    </source>
</evidence>
<dbReference type="GO" id="GO:0005886">
    <property type="term" value="C:plasma membrane"/>
    <property type="evidence" value="ECO:0007669"/>
    <property type="project" value="UniProtKB-SubCell"/>
</dbReference>
<organism evidence="12 14">
    <name type="scientific">Ardenticatena maritima</name>
    <dbReference type="NCBI Taxonomy" id="872965"/>
    <lineage>
        <taxon>Bacteria</taxon>
        <taxon>Bacillati</taxon>
        <taxon>Chloroflexota</taxon>
        <taxon>Ardenticatenia</taxon>
        <taxon>Ardenticatenales</taxon>
        <taxon>Ardenticatenaceae</taxon>
        <taxon>Ardenticatena</taxon>
    </lineage>
</organism>
<dbReference type="RefSeq" id="WP_054494069.1">
    <property type="nucleotide sequence ID" value="NZ_BBZA01000249.1"/>
</dbReference>
<dbReference type="InterPro" id="IPR041916">
    <property type="entry name" value="Anti_sigma_zinc_sf"/>
</dbReference>
<dbReference type="PANTHER" id="PTHR37461:SF1">
    <property type="entry name" value="ANTI-SIGMA-K FACTOR RSKA"/>
    <property type="match status" value="1"/>
</dbReference>
<dbReference type="InterPro" id="IPR051474">
    <property type="entry name" value="Anti-sigma-K/W_factor"/>
</dbReference>
<dbReference type="EMBL" id="LGKN01000005">
    <property type="protein sequence ID" value="KPL87893.1"/>
    <property type="molecule type" value="Genomic_DNA"/>
</dbReference>
<sequence length="247" mass="27043">MKVQQAVNCHECLEQLELYLVGALPEEEAAAVRFHLHTCPTCAAEAAAYDPIIEALHYTPPLSAAPPTLVQRVAAIPARYPRAHATRKPRWSLWGGLAALFIVGLLLSNLWLYRNWRTTQAELQQQRDLIAHLAAGEWRAVRLNVDEPLQNAPVQAVLYYPEDDPTAPGYLIIRNLPPPPSGKAYQLWLIRPEGMRESGGIFTGGDTVVLPITPPDEWRTYQGVGVTIEPAGGSPGPTGPRVLNGGL</sequence>
<evidence type="ECO:0000259" key="11">
    <source>
        <dbReference type="Pfam" id="PF13490"/>
    </source>
</evidence>
<comment type="caution">
    <text evidence="12">The sequence shown here is derived from an EMBL/GenBank/DDBJ whole genome shotgun (WGS) entry which is preliminary data.</text>
</comment>
<dbReference type="Proteomes" id="UP000050502">
    <property type="component" value="Unassembled WGS sequence"/>
</dbReference>
<accession>A0A0M9UDV8</accession>
<evidence type="ECO:0000256" key="8">
    <source>
        <dbReference type="ARBA" id="ARBA00030803"/>
    </source>
</evidence>
<evidence type="ECO:0000313" key="13">
    <source>
        <dbReference type="EMBL" id="KPL87893.1"/>
    </source>
</evidence>
<feature type="domain" description="Anti-sigma K factor RskA C-terminal" evidence="10">
    <location>
        <begin position="97"/>
        <end position="240"/>
    </location>
</feature>
<feature type="transmembrane region" description="Helical" evidence="9">
    <location>
        <begin position="91"/>
        <end position="113"/>
    </location>
</feature>
<protein>
    <recommendedName>
        <fullName evidence="8">Regulator of SigK</fullName>
    </recommendedName>
    <alternativeName>
        <fullName evidence="7">Sigma-K anti-sigma factor RskA</fullName>
    </alternativeName>
</protein>
<keyword evidence="3" id="KW-1003">Cell membrane</keyword>
<dbReference type="STRING" id="872965.SE16_10170"/>
<dbReference type="GO" id="GO:0006417">
    <property type="term" value="P:regulation of translation"/>
    <property type="evidence" value="ECO:0007669"/>
    <property type="project" value="TreeGrafter"/>
</dbReference>
<evidence type="ECO:0000256" key="6">
    <source>
        <dbReference type="ARBA" id="ARBA00023136"/>
    </source>
</evidence>
<name>A0A0M9UDV8_9CHLR</name>
<reference evidence="12 14" key="1">
    <citation type="journal article" date="2015" name="Genome Announc.">
        <title>Draft Genome Sequence of a Heterotrophic Facultative Anaerobic Thermophilic Bacterium, Ardenticatena maritima Strain 110ST.</title>
        <authorList>
            <person name="Kawaichi S."/>
            <person name="Yoshida T."/>
            <person name="Sako Y."/>
            <person name="Nakamura R."/>
        </authorList>
    </citation>
    <scope>NUCLEOTIDE SEQUENCE [LARGE SCALE GENOMIC DNA]</scope>
    <source>
        <strain evidence="12 14">110S</strain>
    </source>
</reference>
<evidence type="ECO:0000256" key="1">
    <source>
        <dbReference type="ARBA" id="ARBA00004167"/>
    </source>
</evidence>
<evidence type="ECO:0000256" key="3">
    <source>
        <dbReference type="ARBA" id="ARBA00022475"/>
    </source>
</evidence>
<dbReference type="InParanoid" id="A0A0M9UDV8"/>
<evidence type="ECO:0000256" key="9">
    <source>
        <dbReference type="SAM" id="Phobius"/>
    </source>
</evidence>
<dbReference type="Gene3D" id="1.10.10.1320">
    <property type="entry name" value="Anti-sigma factor, zinc-finger domain"/>
    <property type="match status" value="1"/>
</dbReference>
<dbReference type="Pfam" id="PF10099">
    <property type="entry name" value="RskA_C"/>
    <property type="match status" value="1"/>
</dbReference>
<dbReference type="InterPro" id="IPR018764">
    <property type="entry name" value="RskA_C"/>
</dbReference>
<keyword evidence="14" id="KW-1185">Reference proteome</keyword>
<keyword evidence="5 9" id="KW-1133">Transmembrane helix</keyword>
<evidence type="ECO:0000313" key="14">
    <source>
        <dbReference type="Proteomes" id="UP000037784"/>
    </source>
</evidence>
<keyword evidence="6 9" id="KW-0472">Membrane</keyword>
<evidence type="ECO:0000256" key="4">
    <source>
        <dbReference type="ARBA" id="ARBA00022692"/>
    </source>
</evidence>
<evidence type="ECO:0000256" key="7">
    <source>
        <dbReference type="ARBA" id="ARBA00029829"/>
    </source>
</evidence>
<evidence type="ECO:0000256" key="2">
    <source>
        <dbReference type="ARBA" id="ARBA00004236"/>
    </source>
</evidence>
<dbReference type="PANTHER" id="PTHR37461">
    <property type="entry name" value="ANTI-SIGMA-K FACTOR RSKA"/>
    <property type="match status" value="1"/>
</dbReference>
<feature type="domain" description="Putative zinc-finger" evidence="11">
    <location>
        <begin position="9"/>
        <end position="43"/>
    </location>
</feature>
<dbReference type="Pfam" id="PF13490">
    <property type="entry name" value="zf-HC2"/>
    <property type="match status" value="1"/>
</dbReference>
<gene>
    <name evidence="12" type="ORF">ARMA_2803</name>
    <name evidence="13" type="ORF">SE16_10170</name>
</gene>
<evidence type="ECO:0000313" key="12">
    <source>
        <dbReference type="EMBL" id="GAP64380.1"/>
    </source>
</evidence>
<reference evidence="14" key="3">
    <citation type="submission" date="2015-08" db="EMBL/GenBank/DDBJ databases">
        <title>Draft Genome Sequence of a Heterotrophic Facultative Anaerobic Bacterium Ardenticatena maritima Strain 110S.</title>
        <authorList>
            <person name="Kawaichi S."/>
            <person name="Yoshida T."/>
            <person name="Sako Y."/>
            <person name="Nakamura R."/>
        </authorList>
    </citation>
    <scope>NUCLEOTIDE SEQUENCE [LARGE SCALE GENOMIC DNA]</scope>
    <source>
        <strain evidence="14">110S</strain>
    </source>
</reference>
<proteinExistence type="predicted"/>
<evidence type="ECO:0000256" key="5">
    <source>
        <dbReference type="ARBA" id="ARBA00022989"/>
    </source>
</evidence>
<dbReference type="AlphaFoldDB" id="A0A0M9UDV8"/>
<keyword evidence="4 9" id="KW-0812">Transmembrane</keyword>
<reference evidence="13 15" key="2">
    <citation type="submission" date="2015-07" db="EMBL/GenBank/DDBJ databases">
        <title>Whole genome sequence of Ardenticatena maritima DSM 23922.</title>
        <authorList>
            <person name="Hemp J."/>
            <person name="Ward L.M."/>
            <person name="Pace L.A."/>
            <person name="Fischer W.W."/>
        </authorList>
    </citation>
    <scope>NUCLEOTIDE SEQUENCE [LARGE SCALE GENOMIC DNA]</scope>
    <source>
        <strain evidence="13 15">110S</strain>
    </source>
</reference>
<dbReference type="InterPro" id="IPR027383">
    <property type="entry name" value="Znf_put"/>
</dbReference>
<dbReference type="EMBL" id="BBZA01000249">
    <property type="protein sequence ID" value="GAP64380.1"/>
    <property type="molecule type" value="Genomic_DNA"/>
</dbReference>
<evidence type="ECO:0000259" key="10">
    <source>
        <dbReference type="Pfam" id="PF10099"/>
    </source>
</evidence>
<dbReference type="GO" id="GO:0016989">
    <property type="term" value="F:sigma factor antagonist activity"/>
    <property type="evidence" value="ECO:0007669"/>
    <property type="project" value="TreeGrafter"/>
</dbReference>
<dbReference type="OrthoDB" id="150725at2"/>